<organism evidence="2 3">
    <name type="scientific">Thanatephorus cucumeris (strain AG1-IB / isolate 7/3/14)</name>
    <name type="common">Lettuce bottom rot fungus</name>
    <name type="synonym">Rhizoctonia solani</name>
    <dbReference type="NCBI Taxonomy" id="1108050"/>
    <lineage>
        <taxon>Eukaryota</taxon>
        <taxon>Fungi</taxon>
        <taxon>Dikarya</taxon>
        <taxon>Basidiomycota</taxon>
        <taxon>Agaricomycotina</taxon>
        <taxon>Agaricomycetes</taxon>
        <taxon>Cantharellales</taxon>
        <taxon>Ceratobasidiaceae</taxon>
        <taxon>Rhizoctonia</taxon>
        <taxon>Rhizoctonia solani AG-1</taxon>
    </lineage>
</organism>
<dbReference type="AlphaFoldDB" id="A0A0B7FBQ8"/>
<feature type="region of interest" description="Disordered" evidence="1">
    <location>
        <begin position="1"/>
        <end position="34"/>
    </location>
</feature>
<reference evidence="2 3" key="1">
    <citation type="submission" date="2014-11" db="EMBL/GenBank/DDBJ databases">
        <authorList>
            <person name="Wibberg Daniel"/>
        </authorList>
    </citation>
    <scope>NUCLEOTIDE SEQUENCE [LARGE SCALE GENOMIC DNA]</scope>
    <source>
        <strain evidence="2">Rhizoctonia solani AG1-IB 7/3/14</strain>
    </source>
</reference>
<protein>
    <submittedName>
        <fullName evidence="2">Uncharacterized protein</fullName>
    </submittedName>
</protein>
<evidence type="ECO:0000313" key="2">
    <source>
        <dbReference type="EMBL" id="CEL53608.1"/>
    </source>
</evidence>
<proteinExistence type="predicted"/>
<accession>A0A0B7FBQ8</accession>
<feature type="compositionally biased region" description="Basic and acidic residues" evidence="1">
    <location>
        <begin position="10"/>
        <end position="22"/>
    </location>
</feature>
<evidence type="ECO:0000256" key="1">
    <source>
        <dbReference type="SAM" id="MobiDB-lite"/>
    </source>
</evidence>
<keyword evidence="3" id="KW-1185">Reference proteome</keyword>
<dbReference type="Proteomes" id="UP000059188">
    <property type="component" value="Unassembled WGS sequence"/>
</dbReference>
<name>A0A0B7FBQ8_THACB</name>
<dbReference type="EMBL" id="LN679112">
    <property type="protein sequence ID" value="CEL53608.1"/>
    <property type="molecule type" value="Genomic_DNA"/>
</dbReference>
<sequence>MKGIIQLGRQHGEDGSSRERVSDPGMDTGTPRREGRLAGVCYRLACRLSISCDSTQAPSHTAHLCGET</sequence>
<gene>
    <name evidence="2" type="ORF">RSOLAG1IB_06463</name>
</gene>
<evidence type="ECO:0000313" key="3">
    <source>
        <dbReference type="Proteomes" id="UP000059188"/>
    </source>
</evidence>